<name>A0A1B1K854_RHOOP</name>
<dbReference type="EMBL" id="CP009111">
    <property type="protein sequence ID" value="ANS28815.1"/>
    <property type="molecule type" value="Genomic_DNA"/>
</dbReference>
<evidence type="ECO:0000313" key="9">
    <source>
        <dbReference type="EMBL" id="WLF44441.1"/>
    </source>
</evidence>
<dbReference type="PANTHER" id="PTHR30346:SF0">
    <property type="entry name" value="HCA OPERON TRANSCRIPTIONAL ACTIVATOR HCAR"/>
    <property type="match status" value="1"/>
</dbReference>
<reference evidence="7 10" key="1">
    <citation type="submission" date="2014-07" db="EMBL/GenBank/DDBJ databases">
        <authorList>
            <person name="Zhang J.E."/>
            <person name="Yang H."/>
            <person name="Guo J."/>
            <person name="Deng Z."/>
            <person name="Luo H."/>
            <person name="Luo M."/>
            <person name="Zhao B."/>
        </authorList>
    </citation>
    <scope>NUCLEOTIDE SEQUENCE [LARGE SCALE GENOMIC DNA]</scope>
    <source>
        <strain evidence="7 10">1CP</strain>
    </source>
</reference>
<dbReference type="FunFam" id="1.10.10.10:FF:000001">
    <property type="entry name" value="LysR family transcriptional regulator"/>
    <property type="match status" value="1"/>
</dbReference>
<evidence type="ECO:0000256" key="3">
    <source>
        <dbReference type="ARBA" id="ARBA00023125"/>
    </source>
</evidence>
<dbReference type="EMBL" id="JAPWIS010000021">
    <property type="protein sequence ID" value="MCZ4588318.1"/>
    <property type="molecule type" value="Genomic_DNA"/>
</dbReference>
<dbReference type="RefSeq" id="WP_065491442.1">
    <property type="nucleotide sequence ID" value="NZ_CP009111.1"/>
</dbReference>
<dbReference type="InterPro" id="IPR036388">
    <property type="entry name" value="WH-like_DNA-bd_sf"/>
</dbReference>
<keyword evidence="2" id="KW-0805">Transcription regulation</keyword>
<evidence type="ECO:0000259" key="6">
    <source>
        <dbReference type="PROSITE" id="PS50931"/>
    </source>
</evidence>
<dbReference type="GO" id="GO:0032993">
    <property type="term" value="C:protein-DNA complex"/>
    <property type="evidence" value="ECO:0007669"/>
    <property type="project" value="TreeGrafter"/>
</dbReference>
<evidence type="ECO:0000313" key="8">
    <source>
        <dbReference type="EMBL" id="MCZ4588318.1"/>
    </source>
</evidence>
<organism evidence="7 10">
    <name type="scientific">Rhodococcus opacus</name>
    <name type="common">Nocardia opaca</name>
    <dbReference type="NCBI Taxonomy" id="37919"/>
    <lineage>
        <taxon>Bacteria</taxon>
        <taxon>Bacillati</taxon>
        <taxon>Actinomycetota</taxon>
        <taxon>Actinomycetes</taxon>
        <taxon>Mycobacteriales</taxon>
        <taxon>Nocardiaceae</taxon>
        <taxon>Rhodococcus</taxon>
    </lineage>
</organism>
<dbReference type="SUPFAM" id="SSF53850">
    <property type="entry name" value="Periplasmic binding protein-like II"/>
    <property type="match status" value="1"/>
</dbReference>
<evidence type="ECO:0000256" key="1">
    <source>
        <dbReference type="ARBA" id="ARBA00009437"/>
    </source>
</evidence>
<protein>
    <submittedName>
        <fullName evidence="7">LysR family transcriptional regulator</fullName>
    </submittedName>
    <submittedName>
        <fullName evidence="8">LysR substrate-binding domain-containing protein</fullName>
    </submittedName>
</protein>
<dbReference type="CDD" id="cd08414">
    <property type="entry name" value="PBP2_LTTR_aromatics_like"/>
    <property type="match status" value="1"/>
</dbReference>
<sequence length="310" mass="34066">MDVHTRRLRHFVAVAETLHFTRAAESLYVSQQGLSRSITELEHDVGVPLLKRTTRAVELTDAGKAFLRSAREALAVLDAGVADAHRAHSKMSGVLRIGFFAASALELTPLIISEFRTRHPSVSPRIESYDLTDPSCGLRSGETDVAFLRLPIDLADLNSEVLFTEPLAIGMTNSHPLAAQKVVLLTDLQDQVISAPRTDDARWRAFWTLRDLGVDDANLPRISRETATMDEELDNVAAGLTLSVSVPSMDRFAHRASLVYRTLGQVPGSTLCVGWRGQPTPLVQAFIAVSRKVRDEHRDLVARIESGNAD</sequence>
<dbReference type="InterPro" id="IPR036390">
    <property type="entry name" value="WH_DNA-bd_sf"/>
</dbReference>
<accession>A0A1B1K854</accession>
<dbReference type="GO" id="GO:0003677">
    <property type="term" value="F:DNA binding"/>
    <property type="evidence" value="ECO:0007669"/>
    <property type="project" value="UniProtKB-KW"/>
</dbReference>
<dbReference type="Pfam" id="PF03466">
    <property type="entry name" value="LysR_substrate"/>
    <property type="match status" value="1"/>
</dbReference>
<dbReference type="Proteomes" id="UP001066327">
    <property type="component" value="Unassembled WGS sequence"/>
</dbReference>
<comment type="similarity">
    <text evidence="1">Belongs to the LysR transcriptional regulatory family.</text>
</comment>
<evidence type="ECO:0000313" key="10">
    <source>
        <dbReference type="Proteomes" id="UP000186108"/>
    </source>
</evidence>
<feature type="domain" description="HTH lysR-type" evidence="6">
    <location>
        <begin position="1"/>
        <end position="60"/>
    </location>
</feature>
<dbReference type="InterPro" id="IPR005119">
    <property type="entry name" value="LysR_subst-bd"/>
</dbReference>
<proteinExistence type="inferred from homology"/>
<dbReference type="AlphaFoldDB" id="A0A1B1K854"/>
<dbReference type="Pfam" id="PF00126">
    <property type="entry name" value="HTH_1"/>
    <property type="match status" value="1"/>
</dbReference>
<keyword evidence="3" id="KW-0238">DNA-binding</keyword>
<evidence type="ECO:0000256" key="4">
    <source>
        <dbReference type="ARBA" id="ARBA00023159"/>
    </source>
</evidence>
<reference evidence="9" key="3">
    <citation type="submission" date="2023-07" db="EMBL/GenBank/DDBJ databases">
        <title>Genomic analysis of Rhodococcus opacus VOC-14 with glycol ethers degradation activity.</title>
        <authorList>
            <person name="Narkevich D.A."/>
            <person name="Hlushen A.M."/>
            <person name="Akhremchuk A.E."/>
            <person name="Sikolenko M.A."/>
            <person name="Valentovich L.N."/>
        </authorList>
    </citation>
    <scope>NUCLEOTIDE SEQUENCE</scope>
    <source>
        <strain evidence="9">VOC-14</strain>
    </source>
</reference>
<evidence type="ECO:0000256" key="5">
    <source>
        <dbReference type="ARBA" id="ARBA00023163"/>
    </source>
</evidence>
<dbReference type="Gene3D" id="1.10.10.10">
    <property type="entry name" value="Winged helix-like DNA-binding domain superfamily/Winged helix DNA-binding domain"/>
    <property type="match status" value="1"/>
</dbReference>
<dbReference type="Proteomes" id="UP001231166">
    <property type="component" value="Chromosome"/>
</dbReference>
<dbReference type="SUPFAM" id="SSF46785">
    <property type="entry name" value="Winged helix' DNA-binding domain"/>
    <property type="match status" value="1"/>
</dbReference>
<keyword evidence="4" id="KW-0010">Activator</keyword>
<keyword evidence="11" id="KW-1185">Reference proteome</keyword>
<gene>
    <name evidence="8" type="ORF">O4328_32420</name>
    <name evidence="9" type="ORF">Q5707_20985</name>
    <name evidence="7" type="ORF">R1CP_20675</name>
</gene>
<keyword evidence="5" id="KW-0804">Transcription</keyword>
<evidence type="ECO:0000313" key="11">
    <source>
        <dbReference type="Proteomes" id="UP001066327"/>
    </source>
</evidence>
<dbReference type="GO" id="GO:0003700">
    <property type="term" value="F:DNA-binding transcription factor activity"/>
    <property type="evidence" value="ECO:0007669"/>
    <property type="project" value="InterPro"/>
</dbReference>
<evidence type="ECO:0000256" key="2">
    <source>
        <dbReference type="ARBA" id="ARBA00023015"/>
    </source>
</evidence>
<dbReference type="EMBL" id="CP130953">
    <property type="protein sequence ID" value="WLF44441.1"/>
    <property type="molecule type" value="Genomic_DNA"/>
</dbReference>
<evidence type="ECO:0000313" key="7">
    <source>
        <dbReference type="EMBL" id="ANS28815.1"/>
    </source>
</evidence>
<dbReference type="InterPro" id="IPR000847">
    <property type="entry name" value="LysR_HTH_N"/>
</dbReference>
<dbReference type="PANTHER" id="PTHR30346">
    <property type="entry name" value="TRANSCRIPTIONAL DUAL REGULATOR HCAR-RELATED"/>
    <property type="match status" value="1"/>
</dbReference>
<dbReference type="Gene3D" id="3.40.190.10">
    <property type="entry name" value="Periplasmic binding protein-like II"/>
    <property type="match status" value="2"/>
</dbReference>
<dbReference type="PRINTS" id="PR00039">
    <property type="entry name" value="HTHLYSR"/>
</dbReference>
<dbReference type="PROSITE" id="PS50931">
    <property type="entry name" value="HTH_LYSR"/>
    <property type="match status" value="1"/>
</dbReference>
<dbReference type="Proteomes" id="UP000186108">
    <property type="component" value="Chromosome"/>
</dbReference>
<reference evidence="8" key="2">
    <citation type="submission" date="2022-12" db="EMBL/GenBank/DDBJ databases">
        <authorList>
            <person name="Krivoruchko A.V."/>
            <person name="Elkin A."/>
        </authorList>
    </citation>
    <scope>NUCLEOTIDE SEQUENCE</scope>
    <source>
        <strain evidence="8">IEGM 249</strain>
    </source>
</reference>